<evidence type="ECO:0000313" key="2">
    <source>
        <dbReference type="Proteomes" id="UP000185221"/>
    </source>
</evidence>
<proteinExistence type="predicted"/>
<dbReference type="SUPFAM" id="SSF49464">
    <property type="entry name" value="Carboxypeptidase regulatory domain-like"/>
    <property type="match status" value="1"/>
</dbReference>
<accession>A0A1N6DSX7</accession>
<dbReference type="STRING" id="226505.SAMN05444394_1346"/>
<gene>
    <name evidence="1" type="ORF">SAMN05444394_1346</name>
</gene>
<dbReference type="InterPro" id="IPR043741">
    <property type="entry name" value="DUF5686"/>
</dbReference>
<reference evidence="2" key="1">
    <citation type="submission" date="2016-11" db="EMBL/GenBank/DDBJ databases">
        <authorList>
            <person name="Varghese N."/>
            <person name="Submissions S."/>
        </authorList>
    </citation>
    <scope>NUCLEOTIDE SEQUENCE [LARGE SCALE GENOMIC DNA]</scope>
    <source>
        <strain evidence="2">DSM 15292</strain>
    </source>
</reference>
<evidence type="ECO:0000313" key="1">
    <source>
        <dbReference type="EMBL" id="SIN73797.1"/>
    </source>
</evidence>
<dbReference type="AlphaFoldDB" id="A0A1N6DSX7"/>
<keyword evidence="2" id="KW-1185">Reference proteome</keyword>
<dbReference type="Pfam" id="PF18939">
    <property type="entry name" value="DUF5686"/>
    <property type="match status" value="2"/>
</dbReference>
<organism evidence="1 2">
    <name type="scientific">Algoriphagus halophilus</name>
    <dbReference type="NCBI Taxonomy" id="226505"/>
    <lineage>
        <taxon>Bacteria</taxon>
        <taxon>Pseudomonadati</taxon>
        <taxon>Bacteroidota</taxon>
        <taxon>Cytophagia</taxon>
        <taxon>Cytophagales</taxon>
        <taxon>Cyclobacteriaceae</taxon>
        <taxon>Algoriphagus</taxon>
    </lineage>
</organism>
<sequence>MDNYSDKRIYLAVEIEPGTLLRMIRNLLFLFTFLLFSEASAQFIVQGKVTDAETGDPIPFASVLLKGTTLGMNTDFEGNYSLSAKSLPDSIVVSYIGYLTQSKPLSNQAEQTLNFQLRPSDFQLEAFVFEAGENPAFEIIRKAVAKKKEFDKRSLTAYETKNYTKIEIDIDHVAEEFAQRKSVRKVTAVLDSIKQLTNDEGEKILPIFFSETLSKFYYRNNPELRKEIVEKSRVTGVGITDGSTTSQITGSVFQEYNFYKNWLSILEKDFVSPIADGWKAFYDYDLMDSVLVGQDSCYMLQVYPRREQDLAFSGTIWINKETYALKQVDLTIPKETNLNFVERIKIQQELVPTPPGPLIPSKSRIQIKIGQVTPKTAGLLAKFYTSSDSLKLNDPAPTSFFNQAVVLKPDFNTGNEEFWRANRQDPLSSEELAVLQMVDTLKRIPVIRFYTEGLKFFATGYLPVGKMDLGPWPGFFNYNNVEGIRLGVGGRTNLKFSNKWLLQGYLAYGFKDERFKYTGSVTRVLDRNRWTTMRLGSQREIEQVGLEIASLEGNSIFLAASRFGTLRRAYMSTKHELNFQREFFKGFLFSAAVNVAQFEPLYDFYYLDKDTRDYRSRFETTEARFALRYGRDEIVIINDNERVSFGPSKWPIVQLNYARGLRWLGGDITYDKLSFYLYQRLNMGMLGVSRYELDAGKVFGEVPYPILKNHLGNETLFYTSAAFNTMNLNEFASDQYLSLRYRHFFEGFLLNKIPLIKKLKWRAVANANFLYGSVQDKNVENSPNRDPNGNPLETFGSLDPYVPYVELGYGIENIFKFFRVDFFHRMTYLDNPEAKPFAVKISAQIIL</sequence>
<dbReference type="Proteomes" id="UP000185221">
    <property type="component" value="Unassembled WGS sequence"/>
</dbReference>
<dbReference type="Pfam" id="PF13715">
    <property type="entry name" value="CarbopepD_reg_2"/>
    <property type="match status" value="1"/>
</dbReference>
<protein>
    <submittedName>
        <fullName evidence="1">CarboxypepD_reg-like domain-containing protein</fullName>
    </submittedName>
</protein>
<name>A0A1N6DSX7_9BACT</name>
<dbReference type="InterPro" id="IPR008969">
    <property type="entry name" value="CarboxyPept-like_regulatory"/>
</dbReference>
<dbReference type="Gene3D" id="2.60.40.1120">
    <property type="entry name" value="Carboxypeptidase-like, regulatory domain"/>
    <property type="match status" value="1"/>
</dbReference>
<dbReference type="EMBL" id="FSRC01000001">
    <property type="protein sequence ID" value="SIN73797.1"/>
    <property type="molecule type" value="Genomic_DNA"/>
</dbReference>